<dbReference type="PANTHER" id="PTHR22594:SF34">
    <property type="entry name" value="ASPARAGINE--TRNA LIGASE, MITOCHONDRIAL-RELATED"/>
    <property type="match status" value="1"/>
</dbReference>
<dbReference type="GO" id="GO:0004816">
    <property type="term" value="F:asparagine-tRNA ligase activity"/>
    <property type="evidence" value="ECO:0007669"/>
    <property type="project" value="TreeGrafter"/>
</dbReference>
<dbReference type="PANTHER" id="PTHR22594">
    <property type="entry name" value="ASPARTYL/LYSYL-TRNA SYNTHETASE"/>
    <property type="match status" value="1"/>
</dbReference>
<accession>T1A7T3</accession>
<reference evidence="7" key="2">
    <citation type="journal article" date="2014" name="ISME J.">
        <title>Microbial stratification in low pH oxic and suboxic macroscopic growths along an acid mine drainage.</title>
        <authorList>
            <person name="Mendez-Garcia C."/>
            <person name="Mesa V."/>
            <person name="Sprenger R.R."/>
            <person name="Richter M."/>
            <person name="Diez M.S."/>
            <person name="Solano J."/>
            <person name="Bargiela R."/>
            <person name="Golyshina O.V."/>
            <person name="Manteca A."/>
            <person name="Ramos J.L."/>
            <person name="Gallego J.R."/>
            <person name="Llorente I."/>
            <person name="Martins Dos Santos V.A."/>
            <person name="Jensen O.N."/>
            <person name="Pelaez A.I."/>
            <person name="Sanchez J."/>
            <person name="Ferrer M."/>
        </authorList>
    </citation>
    <scope>NUCLEOTIDE SEQUENCE</scope>
</reference>
<organism evidence="7">
    <name type="scientific">mine drainage metagenome</name>
    <dbReference type="NCBI Taxonomy" id="410659"/>
    <lineage>
        <taxon>unclassified sequences</taxon>
        <taxon>metagenomes</taxon>
        <taxon>ecological metagenomes</taxon>
    </lineage>
</organism>
<dbReference type="PROSITE" id="PS50862">
    <property type="entry name" value="AA_TRNA_LIGASE_II"/>
    <property type="match status" value="1"/>
</dbReference>
<reference evidence="7" key="1">
    <citation type="submission" date="2013-08" db="EMBL/GenBank/DDBJ databases">
        <authorList>
            <person name="Mendez C."/>
            <person name="Richter M."/>
            <person name="Ferrer M."/>
            <person name="Sanchez J."/>
        </authorList>
    </citation>
    <scope>NUCLEOTIDE SEQUENCE</scope>
</reference>
<evidence type="ECO:0000256" key="3">
    <source>
        <dbReference type="ARBA" id="ARBA00022840"/>
    </source>
</evidence>
<dbReference type="GO" id="GO:0005524">
    <property type="term" value="F:ATP binding"/>
    <property type="evidence" value="ECO:0007669"/>
    <property type="project" value="UniProtKB-KW"/>
</dbReference>
<dbReference type="PRINTS" id="PR01042">
    <property type="entry name" value="TRNASYNTHASP"/>
</dbReference>
<dbReference type="GO" id="GO:0006421">
    <property type="term" value="P:asparaginyl-tRNA aminoacylation"/>
    <property type="evidence" value="ECO:0007669"/>
    <property type="project" value="TreeGrafter"/>
</dbReference>
<evidence type="ECO:0000259" key="6">
    <source>
        <dbReference type="PROSITE" id="PS50862"/>
    </source>
</evidence>
<feature type="domain" description="Aminoacyl-transfer RNA synthetases class-II family profile" evidence="6">
    <location>
        <begin position="65"/>
        <end position="177"/>
    </location>
</feature>
<evidence type="ECO:0000256" key="2">
    <source>
        <dbReference type="ARBA" id="ARBA00022741"/>
    </source>
</evidence>
<gene>
    <name evidence="7" type="ORF">B2A_05127</name>
</gene>
<dbReference type="InterPro" id="IPR004364">
    <property type="entry name" value="Aa-tRNA-synt_II"/>
</dbReference>
<evidence type="ECO:0000256" key="4">
    <source>
        <dbReference type="ARBA" id="ARBA00022917"/>
    </source>
</evidence>
<dbReference type="InterPro" id="IPR002312">
    <property type="entry name" value="Asp/Asn-tRNA-synth_IIb"/>
</dbReference>
<dbReference type="Pfam" id="PF00152">
    <property type="entry name" value="tRNA-synt_2"/>
    <property type="match status" value="1"/>
</dbReference>
<protein>
    <submittedName>
        <fullName evidence="7">Asparaginyl-tRNA synthetase</fullName>
    </submittedName>
</protein>
<sequence length="177" mass="20591">NESSLELTGTVSKDPRGVTGYEIKVHGGKIYQRNESFPISKDKSEEFLLDIRHLWLRSREFTAVLKIRSTAFNAFSEFFNKEGFYNVQGPMMVSAQTEGGSTLFEVPFFDQKAYLTQSSQFYLEALIFSLEKVYTIAPSFRAEKSRTRRHLTEYWHAESEVAWIGNEEMMQIEERMI</sequence>
<evidence type="ECO:0000256" key="5">
    <source>
        <dbReference type="ARBA" id="ARBA00023146"/>
    </source>
</evidence>
<dbReference type="InterPro" id="IPR006195">
    <property type="entry name" value="aa-tRNA-synth_II"/>
</dbReference>
<dbReference type="AlphaFoldDB" id="T1A7T3"/>
<keyword evidence="2" id="KW-0547">Nucleotide-binding</keyword>
<evidence type="ECO:0000256" key="1">
    <source>
        <dbReference type="ARBA" id="ARBA00022598"/>
    </source>
</evidence>
<dbReference type="Gene3D" id="3.30.930.10">
    <property type="entry name" value="Bira Bifunctional Protein, Domain 2"/>
    <property type="match status" value="1"/>
</dbReference>
<keyword evidence="3" id="KW-0067">ATP-binding</keyword>
<keyword evidence="4" id="KW-0648">Protein biosynthesis</keyword>
<dbReference type="InterPro" id="IPR045864">
    <property type="entry name" value="aa-tRNA-synth_II/BPL/LPL"/>
</dbReference>
<evidence type="ECO:0000313" key="7">
    <source>
        <dbReference type="EMBL" id="EQD56721.1"/>
    </source>
</evidence>
<keyword evidence="1" id="KW-0436">Ligase</keyword>
<feature type="non-terminal residue" evidence="7">
    <location>
        <position position="1"/>
    </location>
</feature>
<dbReference type="EMBL" id="AUZZ01003524">
    <property type="protein sequence ID" value="EQD56721.1"/>
    <property type="molecule type" value="Genomic_DNA"/>
</dbReference>
<proteinExistence type="predicted"/>
<feature type="non-terminal residue" evidence="7">
    <location>
        <position position="177"/>
    </location>
</feature>
<name>T1A7T3_9ZZZZ</name>
<comment type="caution">
    <text evidence="7">The sequence shown here is derived from an EMBL/GenBank/DDBJ whole genome shotgun (WGS) entry which is preliminary data.</text>
</comment>
<keyword evidence="5 7" id="KW-0030">Aminoacyl-tRNA synthetase</keyword>
<dbReference type="SUPFAM" id="SSF55681">
    <property type="entry name" value="Class II aaRS and biotin synthetases"/>
    <property type="match status" value="1"/>
</dbReference>